<dbReference type="Pfam" id="PF01565">
    <property type="entry name" value="FAD_binding_4"/>
    <property type="match status" value="1"/>
</dbReference>
<keyword evidence="5" id="KW-1185">Reference proteome</keyword>
<evidence type="ECO:0000313" key="4">
    <source>
        <dbReference type="EMBL" id="KAF1953532.1"/>
    </source>
</evidence>
<dbReference type="GO" id="GO:0016491">
    <property type="term" value="F:oxidoreductase activity"/>
    <property type="evidence" value="ECO:0007669"/>
    <property type="project" value="UniProtKB-KW"/>
</dbReference>
<dbReference type="InterPro" id="IPR016166">
    <property type="entry name" value="FAD-bd_PCMH"/>
</dbReference>
<dbReference type="InterPro" id="IPR006094">
    <property type="entry name" value="Oxid_FAD_bind_N"/>
</dbReference>
<dbReference type="SUPFAM" id="SSF56176">
    <property type="entry name" value="FAD-binding/transporter-associated domain-like"/>
    <property type="match status" value="1"/>
</dbReference>
<feature type="domain" description="FAD-binding PCMH-type" evidence="3">
    <location>
        <begin position="115"/>
        <end position="293"/>
    </location>
</feature>
<dbReference type="PANTHER" id="PTHR13878">
    <property type="entry name" value="GULONOLACTONE OXIDASE"/>
    <property type="match status" value="1"/>
</dbReference>
<evidence type="ECO:0000256" key="1">
    <source>
        <dbReference type="ARBA" id="ARBA00005466"/>
    </source>
</evidence>
<proteinExistence type="inferred from homology"/>
<gene>
    <name evidence="4" type="ORF">CC80DRAFT_518086</name>
</gene>
<dbReference type="PROSITE" id="PS51387">
    <property type="entry name" value="FAD_PCMH"/>
    <property type="match status" value="1"/>
</dbReference>
<dbReference type="Proteomes" id="UP000800035">
    <property type="component" value="Unassembled WGS sequence"/>
</dbReference>
<evidence type="ECO:0000256" key="2">
    <source>
        <dbReference type="ARBA" id="ARBA00023002"/>
    </source>
</evidence>
<evidence type="ECO:0000313" key="5">
    <source>
        <dbReference type="Proteomes" id="UP000800035"/>
    </source>
</evidence>
<dbReference type="AlphaFoldDB" id="A0A6A5TPB7"/>
<evidence type="ECO:0000259" key="3">
    <source>
        <dbReference type="PROSITE" id="PS51387"/>
    </source>
</evidence>
<dbReference type="PANTHER" id="PTHR13878:SF91">
    <property type="entry name" value="FAD BINDING DOMAIN PROTEIN (AFU_ORTHOLOGUE AFUA_6G12070)-RELATED"/>
    <property type="match status" value="1"/>
</dbReference>
<dbReference type="EMBL" id="ML977003">
    <property type="protein sequence ID" value="KAF1953532.1"/>
    <property type="molecule type" value="Genomic_DNA"/>
</dbReference>
<keyword evidence="2" id="KW-0560">Oxidoreductase</keyword>
<dbReference type="OrthoDB" id="9983560at2759"/>
<dbReference type="InterPro" id="IPR036318">
    <property type="entry name" value="FAD-bd_PCMH-like_sf"/>
</dbReference>
<sequence length="553" mass="60029">MSMESMGFFQSMQTTSPAAAGCYCFPGDACWPSTAAFSDFNHTVGGQLIATTPIASVCHDGDGPFGSYDAEKCAQLQSEWFLPQTHLPSSSSAMAMLFTNNSCNPFLPPQTPCTLGNSVSYAVKVRTVADAQKTLTFAQDHNIRLVIRNTGHDYNGKSTGAGALSIWTQDLNSIELLDSRNWTEYEGRALKLGAGVQVYDAYQFADVQGILVGGNCPTIGIAGGLAQGGGRGPLATAFGLVADQVLEWEVLTSSGELLTASPIENQDMYWALFGGGGSTYGVVMSVTMKLHAPVFVSSTKLIFATPSNGPGIENYWGAVKTFTKLLPAFVDAGLEVTFTVAPGAFIQALDDLFQPILTQLTNDGIQYQYQSQQFPSFLQSYQAMNLPGANVSDSILGGRLLPRSVVEDNIDQYMEAVRYIIDASYIFVGLVLDVSQTPASKVAVNPYWRKTLISSVLGTYYDYQNYTANLENQKYMTNTLIPKLSALTGDPPAASLNEADFLEPNWQSVLYGQNYERLDRIKRRYDPKDTFYALGAVGSDRWTQKGDGRLCKA</sequence>
<name>A0A6A5TPB7_9PLEO</name>
<dbReference type="InterPro" id="IPR016169">
    <property type="entry name" value="FAD-bd_PCMH_sub2"/>
</dbReference>
<dbReference type="Gene3D" id="3.30.465.10">
    <property type="match status" value="2"/>
</dbReference>
<organism evidence="4 5">
    <name type="scientific">Byssothecium circinans</name>
    <dbReference type="NCBI Taxonomy" id="147558"/>
    <lineage>
        <taxon>Eukaryota</taxon>
        <taxon>Fungi</taxon>
        <taxon>Dikarya</taxon>
        <taxon>Ascomycota</taxon>
        <taxon>Pezizomycotina</taxon>
        <taxon>Dothideomycetes</taxon>
        <taxon>Pleosporomycetidae</taxon>
        <taxon>Pleosporales</taxon>
        <taxon>Massarineae</taxon>
        <taxon>Massarinaceae</taxon>
        <taxon>Byssothecium</taxon>
    </lineage>
</organism>
<accession>A0A6A5TPB7</accession>
<reference evidence="4" key="1">
    <citation type="journal article" date="2020" name="Stud. Mycol.">
        <title>101 Dothideomycetes genomes: a test case for predicting lifestyles and emergence of pathogens.</title>
        <authorList>
            <person name="Haridas S."/>
            <person name="Albert R."/>
            <person name="Binder M."/>
            <person name="Bloem J."/>
            <person name="Labutti K."/>
            <person name="Salamov A."/>
            <person name="Andreopoulos B."/>
            <person name="Baker S."/>
            <person name="Barry K."/>
            <person name="Bills G."/>
            <person name="Bluhm B."/>
            <person name="Cannon C."/>
            <person name="Castanera R."/>
            <person name="Culley D."/>
            <person name="Daum C."/>
            <person name="Ezra D."/>
            <person name="Gonzalez J."/>
            <person name="Henrissat B."/>
            <person name="Kuo A."/>
            <person name="Liang C."/>
            <person name="Lipzen A."/>
            <person name="Lutzoni F."/>
            <person name="Magnuson J."/>
            <person name="Mondo S."/>
            <person name="Nolan M."/>
            <person name="Ohm R."/>
            <person name="Pangilinan J."/>
            <person name="Park H.-J."/>
            <person name="Ramirez L."/>
            <person name="Alfaro M."/>
            <person name="Sun H."/>
            <person name="Tritt A."/>
            <person name="Yoshinaga Y."/>
            <person name="Zwiers L.-H."/>
            <person name="Turgeon B."/>
            <person name="Goodwin S."/>
            <person name="Spatafora J."/>
            <person name="Crous P."/>
            <person name="Grigoriev I."/>
        </authorList>
    </citation>
    <scope>NUCLEOTIDE SEQUENCE</scope>
    <source>
        <strain evidence="4">CBS 675.92</strain>
    </source>
</reference>
<comment type="similarity">
    <text evidence="1">Belongs to the oxygen-dependent FAD-linked oxidoreductase family.</text>
</comment>
<dbReference type="InterPro" id="IPR012951">
    <property type="entry name" value="BBE"/>
</dbReference>
<dbReference type="InterPro" id="IPR050432">
    <property type="entry name" value="FAD-linked_Oxidoreductases_BP"/>
</dbReference>
<dbReference type="Pfam" id="PF08031">
    <property type="entry name" value="BBE"/>
    <property type="match status" value="1"/>
</dbReference>
<dbReference type="GO" id="GO:0071949">
    <property type="term" value="F:FAD binding"/>
    <property type="evidence" value="ECO:0007669"/>
    <property type="project" value="InterPro"/>
</dbReference>
<protein>
    <submittedName>
        <fullName evidence="4">FAD-binding domain-containing protein</fullName>
    </submittedName>
</protein>